<accession>A0A0E0KDY8</accession>
<dbReference type="Gramene" id="OPUNC03G17270.1">
    <property type="protein sequence ID" value="OPUNC03G17270.1"/>
    <property type="gene ID" value="OPUNC03G17270"/>
</dbReference>
<dbReference type="AlphaFoldDB" id="A0A0E0KDY8"/>
<evidence type="ECO:0000256" key="1">
    <source>
        <dbReference type="SAM" id="MobiDB-lite"/>
    </source>
</evidence>
<organism evidence="2">
    <name type="scientific">Oryza punctata</name>
    <name type="common">Red rice</name>
    <dbReference type="NCBI Taxonomy" id="4537"/>
    <lineage>
        <taxon>Eukaryota</taxon>
        <taxon>Viridiplantae</taxon>
        <taxon>Streptophyta</taxon>
        <taxon>Embryophyta</taxon>
        <taxon>Tracheophyta</taxon>
        <taxon>Spermatophyta</taxon>
        <taxon>Magnoliopsida</taxon>
        <taxon>Liliopsida</taxon>
        <taxon>Poales</taxon>
        <taxon>Poaceae</taxon>
        <taxon>BOP clade</taxon>
        <taxon>Oryzoideae</taxon>
        <taxon>Oryzeae</taxon>
        <taxon>Oryzinae</taxon>
        <taxon>Oryza</taxon>
    </lineage>
</organism>
<evidence type="ECO:0000313" key="3">
    <source>
        <dbReference type="Proteomes" id="UP000026962"/>
    </source>
</evidence>
<dbReference type="EnsemblPlants" id="OPUNC03G17270.1">
    <property type="protein sequence ID" value="OPUNC03G17270.1"/>
    <property type="gene ID" value="OPUNC03G17270"/>
</dbReference>
<feature type="compositionally biased region" description="Basic residues" evidence="1">
    <location>
        <begin position="22"/>
        <end position="33"/>
    </location>
</feature>
<protein>
    <submittedName>
        <fullName evidence="2">Uncharacterized protein</fullName>
    </submittedName>
</protein>
<sequence>MATKIVVGKIPTNDHREDAPRWRPRSRSARRRNVASGNNRRTSNGAWKSCANTAELLHNIVATKALLDNLNFPDNTTINSTVGQIKAMV</sequence>
<keyword evidence="3" id="KW-1185">Reference proteome</keyword>
<evidence type="ECO:0000313" key="2">
    <source>
        <dbReference type="EnsemblPlants" id="OPUNC03G17270.1"/>
    </source>
</evidence>
<name>A0A0E0KDY8_ORYPU</name>
<reference evidence="2" key="2">
    <citation type="submission" date="2018-05" db="EMBL/GenBank/DDBJ databases">
        <title>OpunRS2 (Oryza punctata Reference Sequence Version 2).</title>
        <authorList>
            <person name="Zhang J."/>
            <person name="Kudrna D."/>
            <person name="Lee S."/>
            <person name="Talag J."/>
            <person name="Welchert J."/>
            <person name="Wing R.A."/>
        </authorList>
    </citation>
    <scope>NUCLEOTIDE SEQUENCE [LARGE SCALE GENOMIC DNA]</scope>
</reference>
<dbReference type="Proteomes" id="UP000026962">
    <property type="component" value="Chromosome 3"/>
</dbReference>
<proteinExistence type="predicted"/>
<feature type="region of interest" description="Disordered" evidence="1">
    <location>
        <begin position="1"/>
        <end position="46"/>
    </location>
</feature>
<dbReference type="HOGENOM" id="CLU_2458640_0_0_1"/>
<feature type="compositionally biased region" description="Basic and acidic residues" evidence="1">
    <location>
        <begin position="12"/>
        <end position="21"/>
    </location>
</feature>
<reference evidence="2" key="1">
    <citation type="submission" date="2015-04" db="UniProtKB">
        <authorList>
            <consortium name="EnsemblPlants"/>
        </authorList>
    </citation>
    <scope>IDENTIFICATION</scope>
</reference>